<dbReference type="AlphaFoldDB" id="A0A4W5ND45"/>
<evidence type="ECO:0000256" key="1">
    <source>
        <dbReference type="SAM" id="MobiDB-lite"/>
    </source>
</evidence>
<organism evidence="2 3">
    <name type="scientific">Hucho hucho</name>
    <name type="common">huchen</name>
    <dbReference type="NCBI Taxonomy" id="62062"/>
    <lineage>
        <taxon>Eukaryota</taxon>
        <taxon>Metazoa</taxon>
        <taxon>Chordata</taxon>
        <taxon>Craniata</taxon>
        <taxon>Vertebrata</taxon>
        <taxon>Euteleostomi</taxon>
        <taxon>Actinopterygii</taxon>
        <taxon>Neopterygii</taxon>
        <taxon>Teleostei</taxon>
        <taxon>Protacanthopterygii</taxon>
        <taxon>Salmoniformes</taxon>
        <taxon>Salmonidae</taxon>
        <taxon>Salmoninae</taxon>
        <taxon>Hucho</taxon>
    </lineage>
</organism>
<reference evidence="2" key="3">
    <citation type="submission" date="2025-09" db="UniProtKB">
        <authorList>
            <consortium name="Ensembl"/>
        </authorList>
    </citation>
    <scope>IDENTIFICATION</scope>
</reference>
<reference evidence="3" key="1">
    <citation type="submission" date="2018-06" db="EMBL/GenBank/DDBJ databases">
        <title>Genome assembly of Danube salmon.</title>
        <authorList>
            <person name="Macqueen D.J."/>
            <person name="Gundappa M.K."/>
        </authorList>
    </citation>
    <scope>NUCLEOTIDE SEQUENCE [LARGE SCALE GENOMIC DNA]</scope>
</reference>
<feature type="compositionally biased region" description="Basic and acidic residues" evidence="1">
    <location>
        <begin position="50"/>
        <end position="65"/>
    </location>
</feature>
<protein>
    <submittedName>
        <fullName evidence="2">Uncharacterized protein</fullName>
    </submittedName>
</protein>
<proteinExistence type="predicted"/>
<dbReference type="Ensembl" id="ENSHHUT00000049589.1">
    <property type="protein sequence ID" value="ENSHHUP00000047843.1"/>
    <property type="gene ID" value="ENSHHUG00000029062.1"/>
</dbReference>
<dbReference type="Proteomes" id="UP000314982">
    <property type="component" value="Unassembled WGS sequence"/>
</dbReference>
<evidence type="ECO:0000313" key="3">
    <source>
        <dbReference type="Proteomes" id="UP000314982"/>
    </source>
</evidence>
<feature type="region of interest" description="Disordered" evidence="1">
    <location>
        <begin position="35"/>
        <end position="65"/>
    </location>
</feature>
<dbReference type="GeneTree" id="ENSGT01000000215975"/>
<sequence length="117" mass="13672">MLRITPDKLCRIDSLQSFLAVSEEEILSEQQHCKQEWSSSLGQEEPEPTQIKEEQEELRTSKEDKQLQGLEPEIIEFIFTPSCVKNECDQEDPFQSLTLPQTSPKLWRTERVTLNHI</sequence>
<reference evidence="2" key="2">
    <citation type="submission" date="2025-08" db="UniProtKB">
        <authorList>
            <consortium name="Ensembl"/>
        </authorList>
    </citation>
    <scope>IDENTIFICATION</scope>
</reference>
<evidence type="ECO:0000313" key="2">
    <source>
        <dbReference type="Ensembl" id="ENSHHUP00000047843.1"/>
    </source>
</evidence>
<name>A0A4W5ND45_9TELE</name>
<keyword evidence="3" id="KW-1185">Reference proteome</keyword>
<accession>A0A4W5ND45</accession>